<keyword evidence="4" id="KW-1185">Reference proteome</keyword>
<dbReference type="SUPFAM" id="SSF55729">
    <property type="entry name" value="Acyl-CoA N-acyltransferases (Nat)"/>
    <property type="match status" value="1"/>
</dbReference>
<dbReference type="PANTHER" id="PTHR13947">
    <property type="entry name" value="GNAT FAMILY N-ACETYLTRANSFERASE"/>
    <property type="match status" value="1"/>
</dbReference>
<gene>
    <name evidence="3" type="ORF">J0911_15250</name>
</gene>
<dbReference type="PANTHER" id="PTHR13947:SF37">
    <property type="entry name" value="LD18367P"/>
    <property type="match status" value="1"/>
</dbReference>
<evidence type="ECO:0000256" key="1">
    <source>
        <dbReference type="ARBA" id="ARBA00022679"/>
    </source>
</evidence>
<reference evidence="3 4" key="1">
    <citation type="submission" date="2021-03" db="EMBL/GenBank/DDBJ databases">
        <authorList>
            <person name="Xin L."/>
        </authorList>
    </citation>
    <scope>NUCLEOTIDE SEQUENCE [LARGE SCALE GENOMIC DNA]</scope>
    <source>
        <strain evidence="3 4">XHU 5031</strain>
    </source>
</reference>
<organism evidence="3 4">
    <name type="scientific">Myceligenerans salitolerans</name>
    <dbReference type="NCBI Taxonomy" id="1230528"/>
    <lineage>
        <taxon>Bacteria</taxon>
        <taxon>Bacillati</taxon>
        <taxon>Actinomycetota</taxon>
        <taxon>Actinomycetes</taxon>
        <taxon>Micrococcales</taxon>
        <taxon>Promicromonosporaceae</taxon>
        <taxon>Myceligenerans</taxon>
    </lineage>
</organism>
<dbReference type="EMBL" id="JAFMPK010000047">
    <property type="protein sequence ID" value="MBO0610386.1"/>
    <property type="molecule type" value="Genomic_DNA"/>
</dbReference>
<evidence type="ECO:0000313" key="3">
    <source>
        <dbReference type="EMBL" id="MBO0610386.1"/>
    </source>
</evidence>
<dbReference type="CDD" id="cd04301">
    <property type="entry name" value="NAT_SF"/>
    <property type="match status" value="1"/>
</dbReference>
<dbReference type="Gene3D" id="3.40.630.30">
    <property type="match status" value="1"/>
</dbReference>
<dbReference type="InterPro" id="IPR000182">
    <property type="entry name" value="GNAT_dom"/>
</dbReference>
<comment type="caution">
    <text evidence="3">The sequence shown here is derived from an EMBL/GenBank/DDBJ whole genome shotgun (WGS) entry which is preliminary data.</text>
</comment>
<proteinExistence type="predicted"/>
<reference evidence="4" key="2">
    <citation type="submission" date="2023-07" db="EMBL/GenBank/DDBJ databases">
        <title>Myceligenerans salitolerans sp. nov., a halotolerant actinomycete isolated from a salt lake in Xinjiang, China.</title>
        <authorList>
            <person name="Guan T."/>
        </authorList>
    </citation>
    <scope>NUCLEOTIDE SEQUENCE [LARGE SCALE GENOMIC DNA]</scope>
    <source>
        <strain evidence="4">XHU 5031</strain>
    </source>
</reference>
<dbReference type="RefSeq" id="WP_207276328.1">
    <property type="nucleotide sequence ID" value="NZ_JAFMPK010000047.1"/>
</dbReference>
<dbReference type="Pfam" id="PF00583">
    <property type="entry name" value="Acetyltransf_1"/>
    <property type="match status" value="1"/>
</dbReference>
<name>A0ABS3IBI3_9MICO</name>
<protein>
    <submittedName>
        <fullName evidence="3">GNAT family N-acetyltransferase</fullName>
    </submittedName>
</protein>
<dbReference type="InterPro" id="IPR016181">
    <property type="entry name" value="Acyl_CoA_acyltransferase"/>
</dbReference>
<keyword evidence="1" id="KW-0808">Transferase</keyword>
<feature type="domain" description="N-acetyltransferase" evidence="2">
    <location>
        <begin position="3"/>
        <end position="170"/>
    </location>
</feature>
<evidence type="ECO:0000259" key="2">
    <source>
        <dbReference type="PROSITE" id="PS51186"/>
    </source>
</evidence>
<dbReference type="PROSITE" id="PS51186">
    <property type="entry name" value="GNAT"/>
    <property type="match status" value="1"/>
</dbReference>
<evidence type="ECO:0000313" key="4">
    <source>
        <dbReference type="Proteomes" id="UP000664617"/>
    </source>
</evidence>
<dbReference type="Proteomes" id="UP000664617">
    <property type="component" value="Unassembled WGS sequence"/>
</dbReference>
<dbReference type="InterPro" id="IPR050769">
    <property type="entry name" value="NAT_camello-type"/>
</dbReference>
<accession>A0ABS3IBI3</accession>
<sequence>MDFTIRPIAATEHEPLGELTVQAYLGEGFLDHGEQDPYLPRLRDVGGRAAVADVLVAVEGDGRGDRLLGGVTYVPEPGPMSDLARDGEAEIRMLVVAPEARRRGVGEALARACLDRARSAGRSAVVLCSQPRMRAAHRVYERLGFRRDPERDWSPDDKLDLLLAAYRLEL</sequence>